<keyword evidence="13" id="KW-1185">Reference proteome</keyword>
<evidence type="ECO:0000256" key="2">
    <source>
        <dbReference type="ARBA" id="ARBA00017703"/>
    </source>
</evidence>
<dbReference type="SUPFAM" id="SSF48019">
    <property type="entry name" value="post-AAA+ oligomerization domain-like"/>
    <property type="match status" value="1"/>
</dbReference>
<dbReference type="Gene3D" id="1.20.272.10">
    <property type="match status" value="1"/>
</dbReference>
<dbReference type="PANTHER" id="PTHR34388:SF1">
    <property type="entry name" value="DNA POLYMERASE III SUBUNIT DELTA"/>
    <property type="match status" value="1"/>
</dbReference>
<dbReference type="SUPFAM" id="SSF52540">
    <property type="entry name" value="P-loop containing nucleoside triphosphate hydrolases"/>
    <property type="match status" value="1"/>
</dbReference>
<evidence type="ECO:0000256" key="4">
    <source>
        <dbReference type="ARBA" id="ARBA00022695"/>
    </source>
</evidence>
<dbReference type="InterPro" id="IPR005790">
    <property type="entry name" value="DNA_polIII_delta"/>
</dbReference>
<dbReference type="NCBIfam" id="TIGR01128">
    <property type="entry name" value="holA"/>
    <property type="match status" value="1"/>
</dbReference>
<organism evidence="12 13">
    <name type="scientific">Ectothiorhodosinus mongolicus</name>
    <dbReference type="NCBI Taxonomy" id="233100"/>
    <lineage>
        <taxon>Bacteria</taxon>
        <taxon>Pseudomonadati</taxon>
        <taxon>Pseudomonadota</taxon>
        <taxon>Gammaproteobacteria</taxon>
        <taxon>Chromatiales</taxon>
        <taxon>Ectothiorhodospiraceae</taxon>
        <taxon>Ectothiorhodosinus</taxon>
    </lineage>
</organism>
<evidence type="ECO:0000256" key="5">
    <source>
        <dbReference type="ARBA" id="ARBA00022705"/>
    </source>
</evidence>
<comment type="similarity">
    <text evidence="7">Belongs to the DNA polymerase HolA subunit family.</text>
</comment>
<evidence type="ECO:0000256" key="8">
    <source>
        <dbReference type="ARBA" id="ARBA00049244"/>
    </source>
</evidence>
<dbReference type="STRING" id="233100.SAMN05216526_0603"/>
<dbReference type="Pfam" id="PF06144">
    <property type="entry name" value="DNA_pol3_delta"/>
    <property type="match status" value="1"/>
</dbReference>
<dbReference type="EMBL" id="FTPK01000001">
    <property type="protein sequence ID" value="SIT66454.1"/>
    <property type="molecule type" value="Genomic_DNA"/>
</dbReference>
<dbReference type="EC" id="2.7.7.7" evidence="1 9"/>
<evidence type="ECO:0000256" key="3">
    <source>
        <dbReference type="ARBA" id="ARBA00022679"/>
    </source>
</evidence>
<dbReference type="Gene3D" id="3.40.50.300">
    <property type="entry name" value="P-loop containing nucleotide triphosphate hydrolases"/>
    <property type="match status" value="1"/>
</dbReference>
<dbReference type="PANTHER" id="PTHR34388">
    <property type="entry name" value="DNA POLYMERASE III SUBUNIT DELTA"/>
    <property type="match status" value="1"/>
</dbReference>
<keyword evidence="4" id="KW-0548">Nucleotidyltransferase</keyword>
<protein>
    <recommendedName>
        <fullName evidence="2 9">DNA polymerase III subunit delta</fullName>
        <ecNumber evidence="1 9">2.7.7.7</ecNumber>
    </recommendedName>
</protein>
<name>A0A1R3VQZ0_9GAMM</name>
<feature type="domain" description="DNA polymerase III delta N-terminal" evidence="10">
    <location>
        <begin position="20"/>
        <end position="136"/>
    </location>
</feature>
<evidence type="ECO:0000256" key="7">
    <source>
        <dbReference type="ARBA" id="ARBA00034754"/>
    </source>
</evidence>
<dbReference type="InterPro" id="IPR008921">
    <property type="entry name" value="DNA_pol3_clamp-load_cplx_C"/>
</dbReference>
<reference evidence="12 13" key="1">
    <citation type="submission" date="2017-01" db="EMBL/GenBank/DDBJ databases">
        <authorList>
            <person name="Mah S.A."/>
            <person name="Swanson W.J."/>
            <person name="Moy G.W."/>
            <person name="Vacquier V.D."/>
        </authorList>
    </citation>
    <scope>NUCLEOTIDE SEQUENCE [LARGE SCALE GENOMIC DNA]</scope>
    <source>
        <strain evidence="12 13">M9</strain>
    </source>
</reference>
<gene>
    <name evidence="12" type="ORF">SAMN05216526_0603</name>
</gene>
<dbReference type="GO" id="GO:0003887">
    <property type="term" value="F:DNA-directed DNA polymerase activity"/>
    <property type="evidence" value="ECO:0007669"/>
    <property type="project" value="UniProtKB-UniRule"/>
</dbReference>
<dbReference type="Pfam" id="PF14840">
    <property type="entry name" value="DNA_pol3_delt_C"/>
    <property type="match status" value="1"/>
</dbReference>
<dbReference type="InterPro" id="IPR010372">
    <property type="entry name" value="DNA_pol3_delta_N"/>
</dbReference>
<evidence type="ECO:0000313" key="12">
    <source>
        <dbReference type="EMBL" id="SIT66454.1"/>
    </source>
</evidence>
<dbReference type="OrthoDB" id="9770982at2"/>
<dbReference type="RefSeq" id="WP_076754787.1">
    <property type="nucleotide sequence ID" value="NZ_CP023018.1"/>
</dbReference>
<comment type="catalytic activity">
    <reaction evidence="8">
        <text>DNA(n) + a 2'-deoxyribonucleoside 5'-triphosphate = DNA(n+1) + diphosphate</text>
        <dbReference type="Rhea" id="RHEA:22508"/>
        <dbReference type="Rhea" id="RHEA-COMP:17339"/>
        <dbReference type="Rhea" id="RHEA-COMP:17340"/>
        <dbReference type="ChEBI" id="CHEBI:33019"/>
        <dbReference type="ChEBI" id="CHEBI:61560"/>
        <dbReference type="ChEBI" id="CHEBI:173112"/>
        <dbReference type="EC" id="2.7.7.7"/>
    </reaction>
</comment>
<evidence type="ECO:0000259" key="11">
    <source>
        <dbReference type="Pfam" id="PF14840"/>
    </source>
</evidence>
<dbReference type="CDD" id="cd18138">
    <property type="entry name" value="HLD_clamp_pol_III_delta"/>
    <property type="match status" value="1"/>
</dbReference>
<dbReference type="GO" id="GO:0006261">
    <property type="term" value="P:DNA-templated DNA replication"/>
    <property type="evidence" value="ECO:0007669"/>
    <property type="project" value="TreeGrafter"/>
</dbReference>
<evidence type="ECO:0000256" key="6">
    <source>
        <dbReference type="ARBA" id="ARBA00022932"/>
    </source>
</evidence>
<keyword evidence="3" id="KW-0808">Transferase</keyword>
<evidence type="ECO:0000256" key="1">
    <source>
        <dbReference type="ARBA" id="ARBA00012417"/>
    </source>
</evidence>
<sequence length="340" mass="37609">MQLKFEQLAGQLQKSLAKIYLLTGDEPWQMLEAADTVRAAAKQAGFTERETYFVDKSFDWQQLVMQQNHLSLFGSRRILELRMGSARPGKAGSEALRAFCAAPPEDVLLLIQASRLEARERQAAWVKTLDQSGVMVPMWPLDLRQTQQFIAERMRSLGLQADTESVSLLAEKVEGNLLAAVQEIEKLRLCFGAGAIDSQQLMAAVGDSARFNVFDLVDAALAGECGRSLRILEGLRQEGAEPVLVLWGLSREIRQLLALAEQAAAGTPAQQVLSTVRPAKRQGIVRQALRRHPRRQIGTLLRRCAQVDRAIKGQAMRQPWEALADLCQCLAGSGRPELSV</sequence>
<dbReference type="GO" id="GO:0009360">
    <property type="term" value="C:DNA polymerase III complex"/>
    <property type="evidence" value="ECO:0007669"/>
    <property type="project" value="UniProtKB-UniRule"/>
</dbReference>
<proteinExistence type="inferred from homology"/>
<dbReference type="GO" id="GO:0003677">
    <property type="term" value="F:DNA binding"/>
    <property type="evidence" value="ECO:0007669"/>
    <property type="project" value="InterPro"/>
</dbReference>
<evidence type="ECO:0000313" key="13">
    <source>
        <dbReference type="Proteomes" id="UP000223759"/>
    </source>
</evidence>
<dbReference type="InterPro" id="IPR032780">
    <property type="entry name" value="DNA_pol3_delt_C"/>
</dbReference>
<dbReference type="AlphaFoldDB" id="A0A1R3VQZ0"/>
<evidence type="ECO:0000259" key="10">
    <source>
        <dbReference type="Pfam" id="PF06144"/>
    </source>
</evidence>
<keyword evidence="6" id="KW-0239">DNA-directed DNA polymerase</keyword>
<accession>A0A1R3VQZ0</accession>
<dbReference type="Gene3D" id="1.10.8.60">
    <property type="match status" value="1"/>
</dbReference>
<dbReference type="InterPro" id="IPR027417">
    <property type="entry name" value="P-loop_NTPase"/>
</dbReference>
<dbReference type="Proteomes" id="UP000223759">
    <property type="component" value="Unassembled WGS sequence"/>
</dbReference>
<keyword evidence="5" id="KW-0235">DNA replication</keyword>
<evidence type="ECO:0000256" key="9">
    <source>
        <dbReference type="NCBIfam" id="TIGR01128"/>
    </source>
</evidence>
<feature type="domain" description="DNA polymerase III subunit delta C-terminal" evidence="11">
    <location>
        <begin position="214"/>
        <end position="330"/>
    </location>
</feature>